<evidence type="ECO:0000256" key="3">
    <source>
        <dbReference type="PROSITE-ProRule" id="PRU00277"/>
    </source>
</evidence>
<reference evidence="6 7" key="1">
    <citation type="submission" date="2017-10" db="EMBL/GenBank/DDBJ databases">
        <title>Paenichitinophaga pekingensis gen. nov., sp. nov., isolated from activated sludge.</title>
        <authorList>
            <person name="Jin D."/>
            <person name="Kong X."/>
            <person name="Deng Y."/>
            <person name="Bai Z."/>
        </authorList>
    </citation>
    <scope>NUCLEOTIDE SEQUENCE [LARGE SCALE GENOMIC DNA]</scope>
    <source>
        <strain evidence="6 7">13</strain>
    </source>
</reference>
<evidence type="ECO:0000256" key="4">
    <source>
        <dbReference type="RuleBase" id="RU003915"/>
    </source>
</evidence>
<evidence type="ECO:0000313" key="6">
    <source>
        <dbReference type="EMBL" id="ATL47852.1"/>
    </source>
</evidence>
<dbReference type="Proteomes" id="UP000220133">
    <property type="component" value="Chromosome"/>
</dbReference>
<feature type="domain" description="PPIase FKBP-type" evidence="5">
    <location>
        <begin position="79"/>
        <end position="166"/>
    </location>
</feature>
<comment type="similarity">
    <text evidence="4">Belongs to the FKBP-type PPIase family.</text>
</comment>
<evidence type="ECO:0000256" key="2">
    <source>
        <dbReference type="ARBA" id="ARBA00023110"/>
    </source>
</evidence>
<comment type="catalytic activity">
    <reaction evidence="1 3 4">
        <text>[protein]-peptidylproline (omega=180) = [protein]-peptidylproline (omega=0)</text>
        <dbReference type="Rhea" id="RHEA:16237"/>
        <dbReference type="Rhea" id="RHEA-COMP:10747"/>
        <dbReference type="Rhea" id="RHEA-COMP:10748"/>
        <dbReference type="ChEBI" id="CHEBI:83833"/>
        <dbReference type="ChEBI" id="CHEBI:83834"/>
        <dbReference type="EC" id="5.2.1.8"/>
    </reaction>
</comment>
<dbReference type="Gene3D" id="3.10.50.40">
    <property type="match status" value="1"/>
</dbReference>
<dbReference type="AlphaFoldDB" id="A0A291QVD8"/>
<dbReference type="SUPFAM" id="SSF54534">
    <property type="entry name" value="FKBP-like"/>
    <property type="match status" value="1"/>
</dbReference>
<dbReference type="GO" id="GO:0003755">
    <property type="term" value="F:peptidyl-prolyl cis-trans isomerase activity"/>
    <property type="evidence" value="ECO:0007669"/>
    <property type="project" value="UniProtKB-UniRule"/>
</dbReference>
<dbReference type="Pfam" id="PF00254">
    <property type="entry name" value="FKBP_C"/>
    <property type="match status" value="1"/>
</dbReference>
<keyword evidence="2 3" id="KW-0697">Rotamase</keyword>
<name>A0A291QVD8_9BACT</name>
<dbReference type="InterPro" id="IPR001179">
    <property type="entry name" value="PPIase_FKBP_dom"/>
</dbReference>
<dbReference type="EC" id="5.2.1.8" evidence="4"/>
<keyword evidence="3 4" id="KW-0413">Isomerase</keyword>
<evidence type="ECO:0000313" key="7">
    <source>
        <dbReference type="Proteomes" id="UP000220133"/>
    </source>
</evidence>
<dbReference type="KEGG" id="cbae:COR50_12150"/>
<protein>
    <recommendedName>
        <fullName evidence="4">Peptidyl-prolyl cis-trans isomerase</fullName>
        <ecNumber evidence="4">5.2.1.8</ecNumber>
    </recommendedName>
</protein>
<dbReference type="EMBL" id="CP023777">
    <property type="protein sequence ID" value="ATL47852.1"/>
    <property type="molecule type" value="Genomic_DNA"/>
</dbReference>
<dbReference type="PROSITE" id="PS50059">
    <property type="entry name" value="FKBP_PPIASE"/>
    <property type="match status" value="1"/>
</dbReference>
<proteinExistence type="inferred from homology"/>
<gene>
    <name evidence="6" type="ORF">COR50_12150</name>
</gene>
<keyword evidence="7" id="KW-1185">Reference proteome</keyword>
<dbReference type="InterPro" id="IPR046357">
    <property type="entry name" value="PPIase_dom_sf"/>
</dbReference>
<evidence type="ECO:0000259" key="5">
    <source>
        <dbReference type="PROSITE" id="PS50059"/>
    </source>
</evidence>
<evidence type="ECO:0000256" key="1">
    <source>
        <dbReference type="ARBA" id="ARBA00000971"/>
    </source>
</evidence>
<sequence length="166" mass="18155">MGMKRFVYLLLTVCLCATACKKEESGLYDSPAQASDYEAEIKAYIAKHDIKDVERDPSGIYYKIINPGTGQDAEVIGPDDIPTINFTLTSLDGEKVLNSSNGIPTNFNGRPLKDHIAGWQLGLRKIKKGGIIWLFIPPQYAFGDAGISGLVPANTALFSELKLIDF</sequence>
<accession>A0A291QVD8</accession>
<organism evidence="6 7">
    <name type="scientific">Chitinophaga caeni</name>
    <dbReference type="NCBI Taxonomy" id="2029983"/>
    <lineage>
        <taxon>Bacteria</taxon>
        <taxon>Pseudomonadati</taxon>
        <taxon>Bacteroidota</taxon>
        <taxon>Chitinophagia</taxon>
        <taxon>Chitinophagales</taxon>
        <taxon>Chitinophagaceae</taxon>
        <taxon>Chitinophaga</taxon>
    </lineage>
</organism>